<reference evidence="1 2" key="1">
    <citation type="submission" date="2014-01" db="EMBL/GenBank/DDBJ databases">
        <title>Plasmidome dynamics in the species complex Clostridium novyi sensu lato converts strains of independent lineages into distinctly different pathogens.</title>
        <authorList>
            <person name="Skarin H."/>
            <person name="Segerman B."/>
        </authorList>
    </citation>
    <scope>NUCLEOTIDE SEQUENCE [LARGE SCALE GENOMIC DNA]</scope>
    <source>
        <strain evidence="1 2">4570</strain>
    </source>
</reference>
<name>A0AA89CR72_CLONO</name>
<dbReference type="EMBL" id="JDRX01000021">
    <property type="protein sequence ID" value="KGN01470.1"/>
    <property type="molecule type" value="Genomic_DNA"/>
</dbReference>
<sequence length="193" mass="22686">MKVIVVNRKKLKLVCILFLLMVSIFGVGQIVKGRLNPVSFMQNDIKSLKKYTALEGKLSYELPEEWVCKTKSFPGNQIIYHNEFMAKDMSTTGFVQVWQEKGDLKNFLENSKEVSEKANKIKKYKIKKLELEDRSGYHIKYIMDINEKEYIANEYFIKYNNGFLRFSFFNKKENSKGDMDTLYTAILKTIQLK</sequence>
<dbReference type="Proteomes" id="UP000030016">
    <property type="component" value="Unassembled WGS sequence"/>
</dbReference>
<dbReference type="AlphaFoldDB" id="A0AA89CR72"/>
<comment type="caution">
    <text evidence="1">The sequence shown here is derived from an EMBL/GenBank/DDBJ whole genome shotgun (WGS) entry which is preliminary data.</text>
</comment>
<dbReference type="RefSeq" id="WP_039250351.1">
    <property type="nucleotide sequence ID" value="NZ_JDRX01000021.1"/>
</dbReference>
<protein>
    <submittedName>
        <fullName evidence="1">Membrane protein</fullName>
    </submittedName>
</protein>
<gene>
    <name evidence="1" type="ORF">Z969_08500</name>
</gene>
<proteinExistence type="predicted"/>
<evidence type="ECO:0000313" key="1">
    <source>
        <dbReference type="EMBL" id="KGN01470.1"/>
    </source>
</evidence>
<accession>A0AA89CR72</accession>
<organism evidence="1 2">
    <name type="scientific">Clostridium novyi A str. 4570</name>
    <dbReference type="NCBI Taxonomy" id="1444290"/>
    <lineage>
        <taxon>Bacteria</taxon>
        <taxon>Bacillati</taxon>
        <taxon>Bacillota</taxon>
        <taxon>Clostridia</taxon>
        <taxon>Eubacteriales</taxon>
        <taxon>Clostridiaceae</taxon>
        <taxon>Clostridium</taxon>
    </lineage>
</organism>
<evidence type="ECO:0000313" key="2">
    <source>
        <dbReference type="Proteomes" id="UP000030016"/>
    </source>
</evidence>